<keyword evidence="3" id="KW-1185">Reference proteome</keyword>
<keyword evidence="2" id="KW-0689">Ribosomal protein</keyword>
<organism evidence="2 3">
    <name type="scientific">Deinococcus humi</name>
    <dbReference type="NCBI Taxonomy" id="662880"/>
    <lineage>
        <taxon>Bacteria</taxon>
        <taxon>Thermotogati</taxon>
        <taxon>Deinococcota</taxon>
        <taxon>Deinococci</taxon>
        <taxon>Deinococcales</taxon>
        <taxon>Deinococcaceae</taxon>
        <taxon>Deinococcus</taxon>
    </lineage>
</organism>
<evidence type="ECO:0000256" key="1">
    <source>
        <dbReference type="SAM" id="MobiDB-lite"/>
    </source>
</evidence>
<reference evidence="2 3" key="1">
    <citation type="submission" date="2020-08" db="EMBL/GenBank/DDBJ databases">
        <title>Genomic Encyclopedia of Type Strains, Phase IV (KMG-IV): sequencing the most valuable type-strain genomes for metagenomic binning, comparative biology and taxonomic classification.</title>
        <authorList>
            <person name="Goeker M."/>
        </authorList>
    </citation>
    <scope>NUCLEOTIDE SEQUENCE [LARGE SCALE GENOMIC DNA]</scope>
    <source>
        <strain evidence="2 3">DSM 27939</strain>
    </source>
</reference>
<evidence type="ECO:0000313" key="2">
    <source>
        <dbReference type="EMBL" id="MBB5365959.1"/>
    </source>
</evidence>
<dbReference type="RefSeq" id="WP_184137865.1">
    <property type="nucleotide sequence ID" value="NZ_JACHFL010000024.1"/>
</dbReference>
<evidence type="ECO:0000313" key="3">
    <source>
        <dbReference type="Proteomes" id="UP000552709"/>
    </source>
</evidence>
<sequence>MGSFDYIAELRTAVLADHITWDAVLDRIHGSAPWQKADWKKRRALLIEASCGQCGSTEGPMVLQHTWHPDLFSETCEQIKRELLTTTDLLERFPYPSAPPAFDPSAAPAQPSTPRNSCPRCGSINDKQRKDGSWACNYHSYGRPCGHVFEQPVVIQYQKFDSEARWLSHLESKYRWAHTQRLRAWHEQIMGECRMVILKRAALIALDQHERYVSLRAEDVVTRCKRCAFKEDKGFLRSYQAGLLQERVRKARGGA</sequence>
<gene>
    <name evidence="2" type="ORF">HNQ08_005085</name>
</gene>
<dbReference type="GO" id="GO:0005840">
    <property type="term" value="C:ribosome"/>
    <property type="evidence" value="ECO:0007669"/>
    <property type="project" value="UniProtKB-KW"/>
</dbReference>
<dbReference type="Proteomes" id="UP000552709">
    <property type="component" value="Unassembled WGS sequence"/>
</dbReference>
<dbReference type="EMBL" id="JACHFL010000024">
    <property type="protein sequence ID" value="MBB5365959.1"/>
    <property type="molecule type" value="Genomic_DNA"/>
</dbReference>
<proteinExistence type="predicted"/>
<dbReference type="AlphaFoldDB" id="A0A7W8JZC4"/>
<feature type="compositionally biased region" description="Low complexity" evidence="1">
    <location>
        <begin position="103"/>
        <end position="112"/>
    </location>
</feature>
<protein>
    <submittedName>
        <fullName evidence="2">Ribosomal protein S27AE</fullName>
    </submittedName>
</protein>
<accession>A0A7W8JZC4</accession>
<keyword evidence="2" id="KW-0687">Ribonucleoprotein</keyword>
<feature type="region of interest" description="Disordered" evidence="1">
    <location>
        <begin position="101"/>
        <end position="122"/>
    </location>
</feature>
<comment type="caution">
    <text evidence="2">The sequence shown here is derived from an EMBL/GenBank/DDBJ whole genome shotgun (WGS) entry which is preliminary data.</text>
</comment>
<name>A0A7W8JZC4_9DEIO</name>